<dbReference type="AlphaFoldDB" id="A0A1M5UDC4"/>
<organism evidence="5 6">
    <name type="scientific">Clostridium grantii DSM 8605</name>
    <dbReference type="NCBI Taxonomy" id="1121316"/>
    <lineage>
        <taxon>Bacteria</taxon>
        <taxon>Bacillati</taxon>
        <taxon>Bacillota</taxon>
        <taxon>Clostridia</taxon>
        <taxon>Eubacteriales</taxon>
        <taxon>Clostridiaceae</taxon>
        <taxon>Clostridium</taxon>
    </lineage>
</organism>
<dbReference type="OrthoDB" id="9776731at2"/>
<feature type="binding site" evidence="3">
    <location>
        <position position="176"/>
    </location>
    <ligand>
        <name>Mn(2+)</name>
        <dbReference type="ChEBI" id="CHEBI:29035"/>
        <label>2</label>
    </ligand>
</feature>
<comment type="cofactor">
    <cofactor evidence="3">
        <name>Mn(2+)</name>
        <dbReference type="ChEBI" id="CHEBI:29035"/>
    </cofactor>
    <text evidence="3">The Mn(2+) ion enhances activity.</text>
</comment>
<evidence type="ECO:0000256" key="2">
    <source>
        <dbReference type="ARBA" id="ARBA00022801"/>
    </source>
</evidence>
<dbReference type="PANTHER" id="PTHR11014">
    <property type="entry name" value="PEPTIDASE M20 FAMILY MEMBER"/>
    <property type="match status" value="1"/>
</dbReference>
<dbReference type="Pfam" id="PF07687">
    <property type="entry name" value="M20_dimer"/>
    <property type="match status" value="1"/>
</dbReference>
<dbReference type="GO" id="GO:0016787">
    <property type="term" value="F:hydrolase activity"/>
    <property type="evidence" value="ECO:0007669"/>
    <property type="project" value="UniProtKB-KW"/>
</dbReference>
<dbReference type="NCBIfam" id="TIGR01891">
    <property type="entry name" value="amidohydrolases"/>
    <property type="match status" value="1"/>
</dbReference>
<dbReference type="InterPro" id="IPR017439">
    <property type="entry name" value="Amidohydrolase"/>
</dbReference>
<reference evidence="5 6" key="1">
    <citation type="submission" date="2016-11" db="EMBL/GenBank/DDBJ databases">
        <authorList>
            <person name="Jaros S."/>
            <person name="Januszkiewicz K."/>
            <person name="Wedrychowicz H."/>
        </authorList>
    </citation>
    <scope>NUCLEOTIDE SEQUENCE [LARGE SCALE GENOMIC DNA]</scope>
    <source>
        <strain evidence="5 6">DSM 8605</strain>
    </source>
</reference>
<evidence type="ECO:0000313" key="6">
    <source>
        <dbReference type="Proteomes" id="UP000184447"/>
    </source>
</evidence>
<evidence type="ECO:0000259" key="4">
    <source>
        <dbReference type="Pfam" id="PF07687"/>
    </source>
</evidence>
<dbReference type="Gene3D" id="3.30.70.360">
    <property type="match status" value="1"/>
</dbReference>
<dbReference type="InterPro" id="IPR036264">
    <property type="entry name" value="Bact_exopeptidase_dim_dom"/>
</dbReference>
<keyword evidence="6" id="KW-1185">Reference proteome</keyword>
<dbReference type="PANTHER" id="PTHR11014:SF63">
    <property type="entry name" value="METALLOPEPTIDASE, PUTATIVE (AFU_ORTHOLOGUE AFUA_6G09600)-RELATED"/>
    <property type="match status" value="1"/>
</dbReference>
<evidence type="ECO:0000313" key="5">
    <source>
        <dbReference type="EMBL" id="SHH61065.1"/>
    </source>
</evidence>
<gene>
    <name evidence="5" type="ORF">SAMN02745207_01728</name>
</gene>
<sequence length="405" mass="44699">MDNIKSIDKDRLFQEIDKIIDWVIEVRRDFHMNPELGMEEFRTNKKITEYLTYMGVEYKSPVAKTGVLGLISGRKKSLNNIKTIALRADMDALPIFEENKVSYRSTKDGIMHACGHDAHMAVLLGTAKILKSLENEFDGNIKLIFQPAEETVGGAKPMIEEGVMENPKVDAIFGLHMAPEIEKGKIGIRYGKNNASSDTIKIIVSGESTHGAYPHSGIDAIAISAQIINSIQTIVSRSIAPLNSAVVTIGTINGGNRPNIIADKVEMIGTIRTLDEETRTLVLKRIKSMVENIAESMGGKGELVLEEGYTALINDNSMVDLVRNNAEYVIGTENIKVIEHPSLGVEDFAYFLKEAKGAFFRLGCRNEEKGIVHDGHHKLFDIDEESLKYGIAIQVLNVLSILGDS</sequence>
<dbReference type="InterPro" id="IPR011650">
    <property type="entry name" value="Peptidase_M20_dimer"/>
</dbReference>
<dbReference type="SUPFAM" id="SSF53187">
    <property type="entry name" value="Zn-dependent exopeptidases"/>
    <property type="match status" value="1"/>
</dbReference>
<keyword evidence="2 5" id="KW-0378">Hydrolase</keyword>
<dbReference type="PIRSF" id="PIRSF005962">
    <property type="entry name" value="Pept_M20D_amidohydro"/>
    <property type="match status" value="1"/>
</dbReference>
<dbReference type="Pfam" id="PF01546">
    <property type="entry name" value="Peptidase_M20"/>
    <property type="match status" value="1"/>
</dbReference>
<dbReference type="SUPFAM" id="SSF55031">
    <property type="entry name" value="Bacterial exopeptidase dimerisation domain"/>
    <property type="match status" value="1"/>
</dbReference>
<feature type="binding site" evidence="3">
    <location>
        <position position="150"/>
    </location>
    <ligand>
        <name>Mn(2+)</name>
        <dbReference type="ChEBI" id="CHEBI:29035"/>
        <label>2</label>
    </ligand>
</feature>
<dbReference type="EMBL" id="FQXM01000007">
    <property type="protein sequence ID" value="SHH61065.1"/>
    <property type="molecule type" value="Genomic_DNA"/>
</dbReference>
<dbReference type="Proteomes" id="UP000184447">
    <property type="component" value="Unassembled WGS sequence"/>
</dbReference>
<dbReference type="STRING" id="1121316.SAMN02745207_01728"/>
<accession>A0A1M5UDC4</accession>
<feature type="binding site" evidence="3">
    <location>
        <position position="116"/>
    </location>
    <ligand>
        <name>Mn(2+)</name>
        <dbReference type="ChEBI" id="CHEBI:29035"/>
        <label>2</label>
    </ligand>
</feature>
<evidence type="ECO:0000256" key="3">
    <source>
        <dbReference type="PIRSR" id="PIRSR005962-1"/>
    </source>
</evidence>
<dbReference type="InterPro" id="IPR002933">
    <property type="entry name" value="Peptidase_M20"/>
</dbReference>
<keyword evidence="3" id="KW-0479">Metal-binding</keyword>
<protein>
    <submittedName>
        <fullName evidence="5">Amidohydrolase</fullName>
    </submittedName>
</protein>
<evidence type="ECO:0000256" key="1">
    <source>
        <dbReference type="ARBA" id="ARBA00006153"/>
    </source>
</evidence>
<feature type="binding site" evidence="3">
    <location>
        <position position="114"/>
    </location>
    <ligand>
        <name>Mn(2+)</name>
        <dbReference type="ChEBI" id="CHEBI:29035"/>
        <label>2</label>
    </ligand>
</feature>
<comment type="similarity">
    <text evidence="1">Belongs to the peptidase M20 family.</text>
</comment>
<dbReference type="GO" id="GO:0046872">
    <property type="term" value="F:metal ion binding"/>
    <property type="evidence" value="ECO:0007669"/>
    <property type="project" value="UniProtKB-KW"/>
</dbReference>
<feature type="binding site" evidence="3">
    <location>
        <position position="376"/>
    </location>
    <ligand>
        <name>Mn(2+)</name>
        <dbReference type="ChEBI" id="CHEBI:29035"/>
        <label>2</label>
    </ligand>
</feature>
<dbReference type="Gene3D" id="3.40.630.10">
    <property type="entry name" value="Zn peptidases"/>
    <property type="match status" value="1"/>
</dbReference>
<proteinExistence type="inferred from homology"/>
<dbReference type="RefSeq" id="WP_073338030.1">
    <property type="nucleotide sequence ID" value="NZ_FQXM01000007.1"/>
</dbReference>
<feature type="domain" description="Peptidase M20 dimerisation" evidence="4">
    <location>
        <begin position="199"/>
        <end position="295"/>
    </location>
</feature>
<keyword evidence="3" id="KW-0464">Manganese</keyword>
<dbReference type="FunFam" id="3.30.70.360:FF:000014">
    <property type="entry name" value="N-acyl-L-amino acid amidohydrolase"/>
    <property type="match status" value="1"/>
</dbReference>
<name>A0A1M5UDC4_9CLOT</name>